<dbReference type="InterPro" id="IPR040418">
    <property type="entry name" value="CRWN"/>
</dbReference>
<keyword evidence="2" id="KW-0539">Nucleus</keyword>
<name>A0A2P6R1Y9_ROSCH</name>
<reference evidence="6 7" key="1">
    <citation type="journal article" date="2018" name="Nat. Genet.">
        <title>The Rosa genome provides new insights in the design of modern roses.</title>
        <authorList>
            <person name="Bendahmane M."/>
        </authorList>
    </citation>
    <scope>NUCLEOTIDE SEQUENCE [LARGE SCALE GENOMIC DNA]</scope>
    <source>
        <strain evidence="7">cv. Old Blush</strain>
    </source>
</reference>
<comment type="caution">
    <text evidence="6">The sequence shown here is derived from an EMBL/GenBank/DDBJ whole genome shotgun (WGS) entry which is preliminary data.</text>
</comment>
<comment type="subcellular location">
    <subcellularLocation>
        <location evidence="3">Nucleus lamina</location>
    </subcellularLocation>
</comment>
<evidence type="ECO:0000256" key="4">
    <source>
        <dbReference type="ARBA" id="ARBA00024208"/>
    </source>
</evidence>
<dbReference type="Gramene" id="PRQ40444">
    <property type="protein sequence ID" value="PRQ40444"/>
    <property type="gene ID" value="RchiOBHm_Chr4g0436071"/>
</dbReference>
<evidence type="ECO:0000256" key="5">
    <source>
        <dbReference type="SAM" id="Coils"/>
    </source>
</evidence>
<evidence type="ECO:0000313" key="6">
    <source>
        <dbReference type="EMBL" id="PRQ40444.1"/>
    </source>
</evidence>
<gene>
    <name evidence="6" type="ORF">RchiOBHm_Chr4g0436071</name>
</gene>
<evidence type="ECO:0000256" key="1">
    <source>
        <dbReference type="ARBA" id="ARBA00023054"/>
    </source>
</evidence>
<organism evidence="6 7">
    <name type="scientific">Rosa chinensis</name>
    <name type="common">China rose</name>
    <dbReference type="NCBI Taxonomy" id="74649"/>
    <lineage>
        <taxon>Eukaryota</taxon>
        <taxon>Viridiplantae</taxon>
        <taxon>Streptophyta</taxon>
        <taxon>Embryophyta</taxon>
        <taxon>Tracheophyta</taxon>
        <taxon>Spermatophyta</taxon>
        <taxon>Magnoliopsida</taxon>
        <taxon>eudicotyledons</taxon>
        <taxon>Gunneridae</taxon>
        <taxon>Pentapetalae</taxon>
        <taxon>rosids</taxon>
        <taxon>fabids</taxon>
        <taxon>Rosales</taxon>
        <taxon>Rosaceae</taxon>
        <taxon>Rosoideae</taxon>
        <taxon>Rosoideae incertae sedis</taxon>
        <taxon>Rosa</taxon>
    </lineage>
</organism>
<dbReference type="Proteomes" id="UP000238479">
    <property type="component" value="Chromosome 4"/>
</dbReference>
<evidence type="ECO:0000256" key="2">
    <source>
        <dbReference type="ARBA" id="ARBA00023242"/>
    </source>
</evidence>
<sequence length="110" mass="13024">MILKQKERDLYEAERKIESSNSLLKEKEDDVNKRLADLVSKEKEVHSASYILEMKERELHALEEKLNSREMWRLKSTLASTGPFLIEKCRLLSRELRKGGNLLRRNRVAR</sequence>
<comment type="similarity">
    <text evidence="4">Belongs to the CRWN family.</text>
</comment>
<dbReference type="GO" id="GO:0005652">
    <property type="term" value="C:nuclear lamina"/>
    <property type="evidence" value="ECO:0007669"/>
    <property type="project" value="UniProtKB-SubCell"/>
</dbReference>
<accession>A0A2P6R1Y9</accession>
<feature type="coiled-coil region" evidence="5">
    <location>
        <begin position="3"/>
        <end position="30"/>
    </location>
</feature>
<evidence type="ECO:0000313" key="7">
    <source>
        <dbReference type="Proteomes" id="UP000238479"/>
    </source>
</evidence>
<proteinExistence type="inferred from homology"/>
<dbReference type="PANTHER" id="PTHR31908:SF9">
    <property type="entry name" value="PROTEIN CROWDED NUCLEI 3"/>
    <property type="match status" value="1"/>
</dbReference>
<dbReference type="AlphaFoldDB" id="A0A2P6R1Y9"/>
<protein>
    <submittedName>
        <fullName evidence="6">Uncharacterized protein</fullName>
    </submittedName>
</protein>
<dbReference type="EMBL" id="PDCK01000042">
    <property type="protein sequence ID" value="PRQ40444.1"/>
    <property type="molecule type" value="Genomic_DNA"/>
</dbReference>
<dbReference type="PANTHER" id="PTHR31908">
    <property type="entry name" value="PROTEIN CROWDED NUCLEI 4"/>
    <property type="match status" value="1"/>
</dbReference>
<dbReference type="GO" id="GO:0006997">
    <property type="term" value="P:nucleus organization"/>
    <property type="evidence" value="ECO:0007669"/>
    <property type="project" value="InterPro"/>
</dbReference>
<keyword evidence="1 5" id="KW-0175">Coiled coil</keyword>
<keyword evidence="7" id="KW-1185">Reference proteome</keyword>
<evidence type="ECO:0000256" key="3">
    <source>
        <dbReference type="ARBA" id="ARBA00024186"/>
    </source>
</evidence>